<accession>A0AAW7HVQ1</accession>
<evidence type="ECO:0000313" key="1">
    <source>
        <dbReference type="EMBL" id="MDM5139207.1"/>
    </source>
</evidence>
<dbReference type="RefSeq" id="WP_290021390.1">
    <property type="nucleotide sequence ID" value="NZ_JAOPLV010000001.1"/>
</dbReference>
<sequence length="115" mass="12458">MNKNIFEISNGLITINGKAVNLPYPVAEAITIGEIVVVRIEPVVGELCNANIYGFTINGYFKWKVEESPHGTEPDKPFTSIYISPNGKLIAGNWNGIDYAVDVKSGAISAVAFNK</sequence>
<comment type="caution">
    <text evidence="1">The sequence shown here is derived from an EMBL/GenBank/DDBJ whole genome shotgun (WGS) entry which is preliminary data.</text>
</comment>
<gene>
    <name evidence="1" type="ORF">OB959_05235</name>
</gene>
<reference evidence="1" key="1">
    <citation type="submission" date="2023-08" db="EMBL/GenBank/DDBJ databases">
        <title>WGS of Aeromonas isolates.</title>
        <authorList>
            <person name="Lee H."/>
        </authorList>
    </citation>
    <scope>NUCLEOTIDE SEQUENCE</scope>
    <source>
        <strain evidence="1">SL22</strain>
    </source>
</reference>
<name>A0AAW7HVQ1_9GAMM</name>
<dbReference type="InterPro" id="IPR058263">
    <property type="entry name" value="DUF7957"/>
</dbReference>
<dbReference type="Pfam" id="PF25857">
    <property type="entry name" value="DUF7957"/>
    <property type="match status" value="1"/>
</dbReference>
<dbReference type="EMBL" id="JAOPLV010000001">
    <property type="protein sequence ID" value="MDM5139207.1"/>
    <property type="molecule type" value="Genomic_DNA"/>
</dbReference>
<evidence type="ECO:0008006" key="3">
    <source>
        <dbReference type="Google" id="ProtNLM"/>
    </source>
</evidence>
<dbReference type="Proteomes" id="UP001168216">
    <property type="component" value="Unassembled WGS sequence"/>
</dbReference>
<protein>
    <recommendedName>
        <fullName evidence="3">Phage protein</fullName>
    </recommendedName>
</protein>
<organism evidence="1 2">
    <name type="scientific">Aeromonas bestiarum</name>
    <dbReference type="NCBI Taxonomy" id="105751"/>
    <lineage>
        <taxon>Bacteria</taxon>
        <taxon>Pseudomonadati</taxon>
        <taxon>Pseudomonadota</taxon>
        <taxon>Gammaproteobacteria</taxon>
        <taxon>Aeromonadales</taxon>
        <taxon>Aeromonadaceae</taxon>
        <taxon>Aeromonas</taxon>
    </lineage>
</organism>
<dbReference type="AlphaFoldDB" id="A0AAW7HVQ1"/>
<evidence type="ECO:0000313" key="2">
    <source>
        <dbReference type="Proteomes" id="UP001168216"/>
    </source>
</evidence>
<proteinExistence type="predicted"/>